<dbReference type="Proteomes" id="UP000289690">
    <property type="component" value="Segment"/>
</dbReference>
<dbReference type="InterPro" id="IPR008577">
    <property type="entry name" value="DUF859"/>
</dbReference>
<gene>
    <name evidence="1" type="ORF">EfsSzw1_116</name>
</gene>
<sequence length="804" mass="87758">MALSGSTYTAFARHRLVLEWRATQNVAGNYSDVSIWLYLQSMDSYGTLYASAVGQAQVTANGVKQTENATSQLNAYQKKLLLAKVWRINHNSDGSKSFSISASYFVNVTYSGVYYGTISIPSFSVSLNKIPRKSSLNPVPDLNIPNKLGVSITRQSSSFTHNLTVWVANRTNPTLDNDSHWVYLNSIENVGTSGTFTFSVANFTEMFKRMGTSTEWVGKVKLWTNGLNESVPSQQRTFRIKPPMNAQASGGKLKIKAGEKITVNLSNYQSDGNFKYTGVFDYRGVSIPVATNVHANSMTLTLTQANVDSILKESPDDAGTWGQVRVTSYYNGVQYRTPWTGQHIDCTIPREDYLPVINGTPTYADLSAEATNVTGSNQVALQSKSNIRVTIPANFATGQGYSAIKTVQASLGGATRTANYNASGFNIDIGAPNEGTASSLVVTVLDGRGFSTSWTTTVQVYPYSNPDVNYTVARRNNFEVDTELAVSSSWAPVTISGVNKNAITAVTYATKRSGTNTWGEETPVTFSTDGTKVIVPTTVIQLPNEYSWNFRLTIKDKFGSFTKEASIPAGKPIMFIDAVRESVGFGNLTGTGETRNLNGVIEIEPERYHNSGKTGIQMNNSDISGLNGLFFSNDKMDNDGEGLHFIKSGKEINSPENSRDYDRFYMRDNGIYVNSDSRPLMKVNDNGYQTTSSIYTYSQKIGNTANFKDAYIDYSRWGQLVIASIGFSLLKDEGWKLLAKPPSGFTPSIGGAVTLSSQSYRGATVGIYVNSNGFQIVPSIGAGNANGDTYRGTSVYFTDDNYPV</sequence>
<evidence type="ECO:0000313" key="1">
    <source>
        <dbReference type="EMBL" id="QAX97582.1"/>
    </source>
</evidence>
<protein>
    <submittedName>
        <fullName evidence="1">Putative minor structural protein</fullName>
    </submittedName>
</protein>
<proteinExistence type="predicted"/>
<evidence type="ECO:0000313" key="2">
    <source>
        <dbReference type="Proteomes" id="UP000289690"/>
    </source>
</evidence>
<reference evidence="1 2" key="1">
    <citation type="submission" date="2018-08" db="EMBL/GenBank/DDBJ databases">
        <title>EfsSzw_1, Complete genome sequences of 3 novel enterobacteria, Pakpunavirus like phages.</title>
        <authorList>
            <person name="Yuan S."/>
            <person name="Ma Y."/>
            <person name="Liu Q."/>
        </authorList>
    </citation>
    <scope>NUCLEOTIDE SEQUENCE [LARGE SCALE GENOMIC DNA]</scope>
</reference>
<name>A0A411B7K6_9CAUD</name>
<dbReference type="Pfam" id="PF05895">
    <property type="entry name" value="DUF859"/>
    <property type="match status" value="2"/>
</dbReference>
<accession>A0A411B7K6</accession>
<dbReference type="EMBL" id="MH791397">
    <property type="protein sequence ID" value="QAX97582.1"/>
    <property type="molecule type" value="Genomic_DNA"/>
</dbReference>
<keyword evidence="2" id="KW-1185">Reference proteome</keyword>
<organism evidence="1 2">
    <name type="scientific">Enterococcus phage EfsSzw-1</name>
    <dbReference type="NCBI Taxonomy" id="2419745"/>
    <lineage>
        <taxon>Viruses</taxon>
        <taxon>Duplodnaviria</taxon>
        <taxon>Heunggongvirae</taxon>
        <taxon>Uroviricota</taxon>
        <taxon>Caudoviricetes</taxon>
        <taxon>Herelleviridae</taxon>
        <taxon>Brockvirinae</taxon>
        <taxon>Schiekvirus</taxon>
        <taxon>Schiekvirus Efsszw1</taxon>
    </lineage>
</organism>